<dbReference type="EMBL" id="SJPG01000001">
    <property type="protein sequence ID" value="TWT59353.1"/>
    <property type="molecule type" value="Genomic_DNA"/>
</dbReference>
<dbReference type="NCBIfam" id="TIGR02453">
    <property type="entry name" value="TIGR02453 family protein"/>
    <property type="match status" value="1"/>
</dbReference>
<dbReference type="AlphaFoldDB" id="A0A5C5XAN7"/>
<dbReference type="PIRSF" id="PIRSF028451">
    <property type="entry name" value="UCP028451"/>
    <property type="match status" value="1"/>
</dbReference>
<dbReference type="InterPro" id="IPR015996">
    <property type="entry name" value="UCP028451"/>
</dbReference>
<keyword evidence="2" id="KW-1185">Reference proteome</keyword>
<name>A0A5C5XAN7_9PLAN</name>
<dbReference type="InterPro" id="IPR012808">
    <property type="entry name" value="CHP02453"/>
</dbReference>
<dbReference type="RefSeq" id="WP_146501505.1">
    <property type="nucleotide sequence ID" value="NZ_SJPG01000001.1"/>
</dbReference>
<reference evidence="1 2" key="1">
    <citation type="submission" date="2019-02" db="EMBL/GenBank/DDBJ databases">
        <title>Deep-cultivation of Planctomycetes and their phenomic and genomic characterization uncovers novel biology.</title>
        <authorList>
            <person name="Wiegand S."/>
            <person name="Jogler M."/>
            <person name="Boedeker C."/>
            <person name="Pinto D."/>
            <person name="Vollmers J."/>
            <person name="Rivas-Marin E."/>
            <person name="Kohn T."/>
            <person name="Peeters S.H."/>
            <person name="Heuer A."/>
            <person name="Rast P."/>
            <person name="Oberbeckmann S."/>
            <person name="Bunk B."/>
            <person name="Jeske O."/>
            <person name="Meyerdierks A."/>
            <person name="Storesund J.E."/>
            <person name="Kallscheuer N."/>
            <person name="Luecker S."/>
            <person name="Lage O.M."/>
            <person name="Pohl T."/>
            <person name="Merkel B.J."/>
            <person name="Hornburger P."/>
            <person name="Mueller R.-W."/>
            <person name="Bruemmer F."/>
            <person name="Labrenz M."/>
            <person name="Spormann A.M."/>
            <person name="Op Den Camp H."/>
            <person name="Overmann J."/>
            <person name="Amann R."/>
            <person name="Jetten M.S.M."/>
            <person name="Mascher T."/>
            <person name="Medema M.H."/>
            <person name="Devos D.P."/>
            <person name="Kaster A.-K."/>
            <person name="Ovreas L."/>
            <person name="Rohde M."/>
            <person name="Galperin M.Y."/>
            <person name="Jogler C."/>
        </authorList>
    </citation>
    <scope>NUCLEOTIDE SEQUENCE [LARGE SCALE GENOMIC DNA]</scope>
    <source>
        <strain evidence="1 2">Pan54</strain>
    </source>
</reference>
<sequence length="231" mass="26847">MAEQTTTCFPTDTLKFLKDLKKNNQREWLAENKQRYEEFYLEPALGFITAMQKPLKKISPFLEAIPKKMGGSLLRIYRDTRFSNDKTPYKTHIGMQFRHEAGGNIHAPGCYLHIEPGNSFIAVGTWHPERDPLLWIRQKIAEEPKVWEKAITQKKFAAHFEMAGDKLTRPPKGFDKEHPAIEEIKRKDFIAVSKFEEQDVTSKDFQKQVVERLRAGTPLMTFLCEALELSY</sequence>
<evidence type="ECO:0000313" key="1">
    <source>
        <dbReference type="EMBL" id="TWT59353.1"/>
    </source>
</evidence>
<dbReference type="PANTHER" id="PTHR36452:SF1">
    <property type="entry name" value="DUF2461 DOMAIN-CONTAINING PROTEIN"/>
    <property type="match status" value="1"/>
</dbReference>
<evidence type="ECO:0008006" key="3">
    <source>
        <dbReference type="Google" id="ProtNLM"/>
    </source>
</evidence>
<evidence type="ECO:0000313" key="2">
    <source>
        <dbReference type="Proteomes" id="UP000316095"/>
    </source>
</evidence>
<protein>
    <recommendedName>
        <fullName evidence="3">TIGR02453 family protein</fullName>
    </recommendedName>
</protein>
<dbReference type="Pfam" id="PF09365">
    <property type="entry name" value="DUF2461"/>
    <property type="match status" value="1"/>
</dbReference>
<gene>
    <name evidence="1" type="ORF">Pan54_00540</name>
</gene>
<accession>A0A5C5XAN7</accession>
<proteinExistence type="predicted"/>
<organism evidence="1 2">
    <name type="scientific">Rubinisphaera italica</name>
    <dbReference type="NCBI Taxonomy" id="2527969"/>
    <lineage>
        <taxon>Bacteria</taxon>
        <taxon>Pseudomonadati</taxon>
        <taxon>Planctomycetota</taxon>
        <taxon>Planctomycetia</taxon>
        <taxon>Planctomycetales</taxon>
        <taxon>Planctomycetaceae</taxon>
        <taxon>Rubinisphaera</taxon>
    </lineage>
</organism>
<comment type="caution">
    <text evidence="1">The sequence shown here is derived from an EMBL/GenBank/DDBJ whole genome shotgun (WGS) entry which is preliminary data.</text>
</comment>
<dbReference type="Proteomes" id="UP000316095">
    <property type="component" value="Unassembled WGS sequence"/>
</dbReference>
<dbReference type="PANTHER" id="PTHR36452">
    <property type="entry name" value="CHROMOSOME 12, WHOLE GENOME SHOTGUN SEQUENCE"/>
    <property type="match status" value="1"/>
</dbReference>
<dbReference type="OrthoDB" id="9794241at2"/>